<comment type="caution">
    <text evidence="2">The sequence shown here is derived from an EMBL/GenBank/DDBJ whole genome shotgun (WGS) entry which is preliminary data.</text>
</comment>
<organism evidence="2 3">
    <name type="scientific">Acidithiobacillus ferrooxidans</name>
    <name type="common">Thiobacillus ferrooxidans</name>
    <dbReference type="NCBI Taxonomy" id="920"/>
    <lineage>
        <taxon>Bacteria</taxon>
        <taxon>Pseudomonadati</taxon>
        <taxon>Pseudomonadota</taxon>
        <taxon>Acidithiobacillia</taxon>
        <taxon>Acidithiobacillales</taxon>
        <taxon>Acidithiobacillaceae</taxon>
        <taxon>Acidithiobacillus</taxon>
    </lineage>
</organism>
<dbReference type="Proteomes" id="UP000078302">
    <property type="component" value="Unassembled WGS sequence"/>
</dbReference>
<evidence type="ECO:0000259" key="1">
    <source>
        <dbReference type="Pfam" id="PF00462"/>
    </source>
</evidence>
<gene>
    <name evidence="2" type="ORF">A4H96_05570</name>
</gene>
<name>A0A179BJI7_ACIFR</name>
<dbReference type="InterPro" id="IPR002109">
    <property type="entry name" value="Glutaredoxin"/>
</dbReference>
<dbReference type="CDD" id="cd02976">
    <property type="entry name" value="NrdH"/>
    <property type="match status" value="1"/>
</dbReference>
<evidence type="ECO:0000313" key="2">
    <source>
        <dbReference type="EMBL" id="OAP91888.1"/>
    </source>
</evidence>
<proteinExistence type="predicted"/>
<dbReference type="AlphaFoldDB" id="A0A179BJI7"/>
<dbReference type="Pfam" id="PF00462">
    <property type="entry name" value="Glutaredoxin"/>
    <property type="match status" value="1"/>
</dbReference>
<reference evidence="2 3" key="1">
    <citation type="submission" date="2016-04" db="EMBL/GenBank/DDBJ databases">
        <title>Acidithiobacillus ferrooxidans genome sequencing and assembly.</title>
        <authorList>
            <person name="Zhou Z."/>
        </authorList>
    </citation>
    <scope>NUCLEOTIDE SEQUENCE [LARGE SCALE GENOMIC DNA]</scope>
    <source>
        <strain evidence="2 3">BY0502</strain>
    </source>
</reference>
<sequence length="87" mass="9852">MLTVPETDITIYTTPCCTDCEAIKRYLQELGFQYIEQDASLPGVAEALEKHYGFRSVPLTVIGESFFCGTFAEQKPRIDEALSRREL</sequence>
<dbReference type="EMBL" id="LVXZ01000062">
    <property type="protein sequence ID" value="OAP91888.1"/>
    <property type="molecule type" value="Genomic_DNA"/>
</dbReference>
<dbReference type="Gene3D" id="3.40.30.10">
    <property type="entry name" value="Glutaredoxin"/>
    <property type="match status" value="1"/>
</dbReference>
<protein>
    <recommendedName>
        <fullName evidence="1">Glutaredoxin domain-containing protein</fullName>
    </recommendedName>
</protein>
<dbReference type="PROSITE" id="PS51354">
    <property type="entry name" value="GLUTAREDOXIN_2"/>
    <property type="match status" value="1"/>
</dbReference>
<dbReference type="SUPFAM" id="SSF52833">
    <property type="entry name" value="Thioredoxin-like"/>
    <property type="match status" value="1"/>
</dbReference>
<evidence type="ECO:0000313" key="3">
    <source>
        <dbReference type="Proteomes" id="UP000078302"/>
    </source>
</evidence>
<keyword evidence="3" id="KW-1185">Reference proteome</keyword>
<accession>A0A179BJI7</accession>
<feature type="domain" description="Glutaredoxin" evidence="1">
    <location>
        <begin position="9"/>
        <end position="66"/>
    </location>
</feature>
<dbReference type="InterPro" id="IPR036249">
    <property type="entry name" value="Thioredoxin-like_sf"/>
</dbReference>